<dbReference type="InterPro" id="IPR001633">
    <property type="entry name" value="EAL_dom"/>
</dbReference>
<dbReference type="SUPFAM" id="SSF141868">
    <property type="entry name" value="EAL domain-like"/>
    <property type="match status" value="1"/>
</dbReference>
<dbReference type="InterPro" id="IPR035919">
    <property type="entry name" value="EAL_sf"/>
</dbReference>
<reference evidence="3" key="1">
    <citation type="journal article" date="2005" name="Environ. Microbiol.">
        <title>Genetic and functional properties of uncultivated thermophilic crenarchaeotes from a subsurface gold mine as revealed by analysis of genome fragments.</title>
        <authorList>
            <person name="Nunoura T."/>
            <person name="Hirayama H."/>
            <person name="Takami H."/>
            <person name="Oida H."/>
            <person name="Nishi S."/>
            <person name="Shimamura S."/>
            <person name="Suzuki Y."/>
            <person name="Inagaki F."/>
            <person name="Takai K."/>
            <person name="Nealson K.H."/>
            <person name="Horikoshi K."/>
        </authorList>
    </citation>
    <scope>NUCLEOTIDE SEQUENCE</scope>
</reference>
<protein>
    <submittedName>
        <fullName evidence="3">Signal transduction protein</fullName>
    </submittedName>
</protein>
<dbReference type="PANTHER" id="PTHR33121">
    <property type="entry name" value="CYCLIC DI-GMP PHOSPHODIESTERASE PDEF"/>
    <property type="match status" value="1"/>
</dbReference>
<accession>H5SNZ9</accession>
<dbReference type="PROSITE" id="PS50883">
    <property type="entry name" value="EAL"/>
    <property type="match status" value="1"/>
</dbReference>
<dbReference type="GO" id="GO:0071111">
    <property type="term" value="F:cyclic-guanylate-specific phosphodiesterase activity"/>
    <property type="evidence" value="ECO:0007669"/>
    <property type="project" value="InterPro"/>
</dbReference>
<feature type="domain" description="GGDEF" evidence="2">
    <location>
        <begin position="1"/>
        <end position="44"/>
    </location>
</feature>
<evidence type="ECO:0000259" key="2">
    <source>
        <dbReference type="PROSITE" id="PS50887"/>
    </source>
</evidence>
<dbReference type="CDD" id="cd01948">
    <property type="entry name" value="EAL"/>
    <property type="match status" value="1"/>
</dbReference>
<gene>
    <name evidence="3" type="ORF">HGMM_F52F08C24</name>
</gene>
<feature type="domain" description="EAL" evidence="1">
    <location>
        <begin position="53"/>
        <end position="309"/>
    </location>
</feature>
<dbReference type="PROSITE" id="PS50887">
    <property type="entry name" value="GGDEF"/>
    <property type="match status" value="1"/>
</dbReference>
<proteinExistence type="predicted"/>
<dbReference type="PANTHER" id="PTHR33121:SF70">
    <property type="entry name" value="SIGNALING PROTEIN YKOW"/>
    <property type="match status" value="1"/>
</dbReference>
<dbReference type="AlphaFoldDB" id="H5SNZ9"/>
<sequence length="439" mass="49324">MRASLGYACYPTENAPAEILLRHAYEALAEAKVNGKNTVRGYDVARRHQQQHAAQIAIEVLAACESHALALYLQPQVALETGDVAGFEALVRWHHPEKGVIPPGMFLPWIETHDAIIALGRTMLEAAVQQWLQWQASDAKHRWPIAVNIAPRHLESPTFPTEIDALFARYPMFDPSCLTIEVVESGQLRDLALLQRLLAPLIDRSVRVAIDDFGSGYASLSYLHEIPAQEVKIDQTFVRRLFDDDQNGLIVDAVVGLASSFRRITVAEGVETEAIGEMVVRLGVDCAQGYGIAKPMPAQEAAAWAAAWVLPESWRAWQPLRRLPWTRPLAMVELHARTLWVRVQHMARENPENALAQIVHSCAFRQFTQLYGPMLRNLPAWHSIERAHQTLHGALRAWVLAADQPENETRLRGEVELALNAFCRRLVELNRALYTLALR</sequence>
<dbReference type="EMBL" id="AP011787">
    <property type="protein sequence ID" value="BAL57885.1"/>
    <property type="molecule type" value="Genomic_DNA"/>
</dbReference>
<dbReference type="InterPro" id="IPR000160">
    <property type="entry name" value="GGDEF_dom"/>
</dbReference>
<dbReference type="Gene3D" id="3.20.20.450">
    <property type="entry name" value="EAL domain"/>
    <property type="match status" value="1"/>
</dbReference>
<name>H5SNZ9_9PROT</name>
<evidence type="ECO:0000313" key="3">
    <source>
        <dbReference type="EMBL" id="BAL57885.1"/>
    </source>
</evidence>
<dbReference type="Pfam" id="PF00563">
    <property type="entry name" value="EAL"/>
    <property type="match status" value="1"/>
</dbReference>
<dbReference type="SMART" id="SM00052">
    <property type="entry name" value="EAL"/>
    <property type="match status" value="1"/>
</dbReference>
<dbReference type="InterPro" id="IPR050706">
    <property type="entry name" value="Cyclic-di-GMP_PDE-like"/>
</dbReference>
<reference evidence="3" key="2">
    <citation type="journal article" date="2012" name="PLoS ONE">
        <title>A Deeply Branching Thermophilic Bacterium with an Ancient Acetyl-CoA Pathway Dominates a Subsurface Ecosystem.</title>
        <authorList>
            <person name="Takami H."/>
            <person name="Noguchi H."/>
            <person name="Takaki Y."/>
            <person name="Uchiyama I."/>
            <person name="Toyoda A."/>
            <person name="Nishi S."/>
            <person name="Chee G.-J."/>
            <person name="Arai W."/>
            <person name="Nunoura T."/>
            <person name="Itoh T."/>
            <person name="Hattori M."/>
            <person name="Takai K."/>
        </authorList>
    </citation>
    <scope>NUCLEOTIDE SEQUENCE</scope>
</reference>
<organism evidence="3">
    <name type="scientific">uncultured beta proteobacterium</name>
    <dbReference type="NCBI Taxonomy" id="86027"/>
    <lineage>
        <taxon>Bacteria</taxon>
        <taxon>Pseudomonadati</taxon>
        <taxon>Pseudomonadota</taxon>
        <taxon>Betaproteobacteria</taxon>
        <taxon>environmental samples</taxon>
    </lineage>
</organism>
<evidence type="ECO:0000259" key="1">
    <source>
        <dbReference type="PROSITE" id="PS50883"/>
    </source>
</evidence>
<dbReference type="Gene3D" id="3.30.70.270">
    <property type="match status" value="1"/>
</dbReference>
<dbReference type="InterPro" id="IPR043128">
    <property type="entry name" value="Rev_trsase/Diguanyl_cyclase"/>
</dbReference>